<dbReference type="Proteomes" id="UP000615455">
    <property type="component" value="Unassembled WGS sequence"/>
</dbReference>
<keyword evidence="1" id="KW-1133">Transmembrane helix</keyword>
<keyword evidence="3" id="KW-1185">Reference proteome</keyword>
<feature type="transmembrane region" description="Helical" evidence="1">
    <location>
        <begin position="35"/>
        <end position="53"/>
    </location>
</feature>
<evidence type="ECO:0000313" key="2">
    <source>
        <dbReference type="EMBL" id="GGI45873.1"/>
    </source>
</evidence>
<organism evidence="2 3">
    <name type="scientific">Paenibacillus marchantiophytorum</name>
    <dbReference type="NCBI Taxonomy" id="1619310"/>
    <lineage>
        <taxon>Bacteria</taxon>
        <taxon>Bacillati</taxon>
        <taxon>Bacillota</taxon>
        <taxon>Bacilli</taxon>
        <taxon>Bacillales</taxon>
        <taxon>Paenibacillaceae</taxon>
        <taxon>Paenibacillus</taxon>
    </lineage>
</organism>
<keyword evidence="1" id="KW-0812">Transmembrane</keyword>
<keyword evidence="1" id="KW-0472">Membrane</keyword>
<comment type="caution">
    <text evidence="2">The sequence shown here is derived from an EMBL/GenBank/DDBJ whole genome shotgun (WGS) entry which is preliminary data.</text>
</comment>
<accession>A0ABQ2BRH0</accession>
<gene>
    <name evidence="2" type="ORF">GCM10008018_14300</name>
</gene>
<evidence type="ECO:0000256" key="1">
    <source>
        <dbReference type="SAM" id="Phobius"/>
    </source>
</evidence>
<name>A0ABQ2BRH0_9BACL</name>
<protein>
    <submittedName>
        <fullName evidence="2">Uncharacterized protein</fullName>
    </submittedName>
</protein>
<proteinExistence type="predicted"/>
<evidence type="ECO:0000313" key="3">
    <source>
        <dbReference type="Proteomes" id="UP000615455"/>
    </source>
</evidence>
<reference evidence="3" key="1">
    <citation type="journal article" date="2019" name="Int. J. Syst. Evol. Microbiol.">
        <title>The Global Catalogue of Microorganisms (GCM) 10K type strain sequencing project: providing services to taxonomists for standard genome sequencing and annotation.</title>
        <authorList>
            <consortium name="The Broad Institute Genomics Platform"/>
            <consortium name="The Broad Institute Genome Sequencing Center for Infectious Disease"/>
            <person name="Wu L."/>
            <person name="Ma J."/>
        </authorList>
    </citation>
    <scope>NUCLEOTIDE SEQUENCE [LARGE SCALE GENOMIC DNA]</scope>
    <source>
        <strain evidence="3">CGMCC 1.15043</strain>
    </source>
</reference>
<dbReference type="EMBL" id="BMHE01000005">
    <property type="protein sequence ID" value="GGI45873.1"/>
    <property type="molecule type" value="Genomic_DNA"/>
</dbReference>
<sequence>MQIKPFNLALSDTSKGLYNDDDIMRIKPIAIYKRVLMCYYFVSLSVAGFLTLIETHFKQRMG</sequence>